<dbReference type="AlphaFoldDB" id="U9SZ50"/>
<sequence length="209" mass="24314">MSNKIKPEIIDNSNEMINIIDEAITKNYLKYYEYNHFYNIQEIGFRRNQSDNSKKYLLVMEYADDVKSGTSIGRVVCLYDEGTTHHLNSNNVLVRQGIIKLSDFGLSKGIEGSFNLQSKLFDMVVYVDPKWSPTFCNELFNTSDLDLALEILQGLREKLFLILEDYLKIYTECWDNEPDNRLTTNDVITKLNTIISNQLSSEHQIIQKF</sequence>
<gene>
    <name evidence="1" type="ORF">GLOINDRAFT_9600</name>
</gene>
<dbReference type="HOGENOM" id="CLU_1316017_0_0_1"/>
<accession>U9SZ50</accession>
<dbReference type="EMBL" id="KI298036">
    <property type="protein sequence ID" value="ERZ99337.1"/>
    <property type="molecule type" value="Genomic_DNA"/>
</dbReference>
<dbReference type="InterPro" id="IPR011009">
    <property type="entry name" value="Kinase-like_dom_sf"/>
</dbReference>
<protein>
    <submittedName>
        <fullName evidence="1">Uncharacterized protein</fullName>
    </submittedName>
</protein>
<dbReference type="Gene3D" id="1.10.510.10">
    <property type="entry name" value="Transferase(Phosphotransferase) domain 1"/>
    <property type="match status" value="1"/>
</dbReference>
<reference evidence="1" key="1">
    <citation type="submission" date="2013-07" db="EMBL/GenBank/DDBJ databases">
        <title>The genome of an arbuscular mycorrhizal fungus provides insights into the evolution of the oldest plant symbiosis.</title>
        <authorList>
            <consortium name="DOE Joint Genome Institute"/>
            <person name="Tisserant E."/>
            <person name="Malbreil M."/>
            <person name="Kuo A."/>
            <person name="Kohler A."/>
            <person name="Symeonidi A."/>
            <person name="Balestrini R."/>
            <person name="Charron P."/>
            <person name="Duensing N."/>
            <person name="Frei-dit-Frey N."/>
            <person name="Gianinazzi-Pearson V."/>
            <person name="Gilbert B."/>
            <person name="Handa Y."/>
            <person name="Hijri M."/>
            <person name="Kaul R."/>
            <person name="Kawaguchi M."/>
            <person name="Krajinski F."/>
            <person name="Lammers P."/>
            <person name="Lapierre D."/>
            <person name="Masclaux F.G."/>
            <person name="Murat C."/>
            <person name="Morin E."/>
            <person name="Ndikumana S."/>
            <person name="Pagni M."/>
            <person name="Petitpierre D."/>
            <person name="Requena N."/>
            <person name="Rosikiewicz P."/>
            <person name="Riley R."/>
            <person name="Saito K."/>
            <person name="San Clemente H."/>
            <person name="Shapiro H."/>
            <person name="van Tuinen D."/>
            <person name="Becard G."/>
            <person name="Bonfante P."/>
            <person name="Paszkowski U."/>
            <person name="Shachar-Hill Y."/>
            <person name="Young J.P."/>
            <person name="Sanders I.R."/>
            <person name="Henrissat B."/>
            <person name="Rensing S.A."/>
            <person name="Grigoriev I.V."/>
            <person name="Corradi N."/>
            <person name="Roux C."/>
            <person name="Martin F."/>
        </authorList>
    </citation>
    <scope>NUCLEOTIDE SEQUENCE</scope>
    <source>
        <strain evidence="1">DAOM 197198</strain>
    </source>
</reference>
<name>U9SZ50_RHIID</name>
<dbReference type="SUPFAM" id="SSF56112">
    <property type="entry name" value="Protein kinase-like (PK-like)"/>
    <property type="match status" value="1"/>
</dbReference>
<organism evidence="1">
    <name type="scientific">Rhizophagus irregularis (strain DAOM 181602 / DAOM 197198 / MUCL 43194)</name>
    <name type="common">Arbuscular mycorrhizal fungus</name>
    <name type="synonym">Glomus intraradices</name>
    <dbReference type="NCBI Taxonomy" id="747089"/>
    <lineage>
        <taxon>Eukaryota</taxon>
        <taxon>Fungi</taxon>
        <taxon>Fungi incertae sedis</taxon>
        <taxon>Mucoromycota</taxon>
        <taxon>Glomeromycotina</taxon>
        <taxon>Glomeromycetes</taxon>
        <taxon>Glomerales</taxon>
        <taxon>Glomeraceae</taxon>
        <taxon>Rhizophagus</taxon>
    </lineage>
</organism>
<evidence type="ECO:0000313" key="1">
    <source>
        <dbReference type="EMBL" id="ERZ99337.1"/>
    </source>
</evidence>
<proteinExistence type="predicted"/>